<dbReference type="Gene3D" id="3.40.1500.10">
    <property type="entry name" value="Coproporphyrinogen III oxidase, aerobic"/>
    <property type="match status" value="1"/>
</dbReference>
<dbReference type="PROSITE" id="PS01021">
    <property type="entry name" value="COPROGEN_OXIDASE"/>
    <property type="match status" value="1"/>
</dbReference>
<evidence type="ECO:0000256" key="7">
    <source>
        <dbReference type="HAMAP-Rule" id="MF_00333"/>
    </source>
</evidence>
<dbReference type="NCBIfam" id="NF003727">
    <property type="entry name" value="PRK05330.1"/>
    <property type="match status" value="1"/>
</dbReference>
<dbReference type="Proteomes" id="UP000054262">
    <property type="component" value="Unassembled WGS sequence"/>
</dbReference>
<dbReference type="PRINTS" id="PR00073">
    <property type="entry name" value="COPRGNOXDASE"/>
</dbReference>
<dbReference type="SUPFAM" id="SSF102886">
    <property type="entry name" value="Coproporphyrinogen III oxidase"/>
    <property type="match status" value="1"/>
</dbReference>
<dbReference type="EMBL" id="AAUX01000001">
    <property type="protein sequence ID" value="EAV47699.1"/>
    <property type="molecule type" value="Genomic_DNA"/>
</dbReference>
<keyword evidence="9" id="KW-1185">Reference proteome</keyword>
<accession>A0P839</accession>
<organism evidence="8 9">
    <name type="scientific">Methylophilales bacterium HTCC2181</name>
    <dbReference type="NCBI Taxonomy" id="383631"/>
    <lineage>
        <taxon>Bacteria</taxon>
        <taxon>Pseudomonadati</taxon>
        <taxon>Pseudomonadota</taxon>
        <taxon>Betaproteobacteria</taxon>
        <taxon>Nitrosomonadales</taxon>
        <taxon>OM43 clade</taxon>
    </lineage>
</organism>
<dbReference type="PANTHER" id="PTHR10755">
    <property type="entry name" value="COPROPORPHYRINOGEN III OXIDASE, MITOCHONDRIAL"/>
    <property type="match status" value="1"/>
</dbReference>
<feature type="binding site" evidence="7">
    <location>
        <begin position="112"/>
        <end position="114"/>
    </location>
    <ligand>
        <name>substrate</name>
    </ligand>
</feature>
<evidence type="ECO:0000313" key="9">
    <source>
        <dbReference type="Proteomes" id="UP000054262"/>
    </source>
</evidence>
<dbReference type="GO" id="GO:0006782">
    <property type="term" value="P:protoporphyrinogen IX biosynthetic process"/>
    <property type="evidence" value="ECO:0007669"/>
    <property type="project" value="UniProtKB-UniRule"/>
</dbReference>
<feature type="region of interest" description="Important for dimerization" evidence="7">
    <location>
        <begin position="244"/>
        <end position="279"/>
    </location>
</feature>
<comment type="pathway">
    <text evidence="1 7">Porphyrin-containing compound metabolism; protoporphyrin-IX biosynthesis; protoporphyrinogen-IX from coproporphyrinogen-III (O2 route): step 1/1.</text>
</comment>
<comment type="subcellular location">
    <subcellularLocation>
        <location evidence="7">Cytoplasm</location>
    </subcellularLocation>
</comment>
<evidence type="ECO:0000256" key="4">
    <source>
        <dbReference type="ARBA" id="ARBA00023002"/>
    </source>
</evidence>
<feature type="site" description="Important for dimerization" evidence="7">
    <location>
        <position position="179"/>
    </location>
</feature>
<dbReference type="InterPro" id="IPR018375">
    <property type="entry name" value="Coprogen_oxidase_CS"/>
</dbReference>
<proteinExistence type="inferred from homology"/>
<name>A0P839_9PROT</name>
<feature type="binding site" evidence="7">
    <location>
        <position position="110"/>
    </location>
    <ligand>
        <name>a divalent metal cation</name>
        <dbReference type="ChEBI" id="CHEBI:60240"/>
    </ligand>
</feature>
<dbReference type="UniPathway" id="UPA00251">
    <property type="reaction ID" value="UER00322"/>
</dbReference>
<feature type="binding site" evidence="7">
    <location>
        <position position="179"/>
    </location>
    <ligand>
        <name>a divalent metal cation</name>
        <dbReference type="ChEBI" id="CHEBI:60240"/>
    </ligand>
</feature>
<comment type="cofactor">
    <cofactor evidence="7">
        <name>a divalent metal cation</name>
        <dbReference type="ChEBI" id="CHEBI:60240"/>
    </cofactor>
</comment>
<dbReference type="AlphaFoldDB" id="A0P839"/>
<keyword evidence="4 7" id="KW-0560">Oxidoreductase</keyword>
<feature type="binding site" evidence="7">
    <location>
        <position position="149"/>
    </location>
    <ligand>
        <name>a divalent metal cation</name>
        <dbReference type="ChEBI" id="CHEBI:60240"/>
    </ligand>
</feature>
<evidence type="ECO:0000256" key="1">
    <source>
        <dbReference type="ARBA" id="ARBA00005168"/>
    </source>
</evidence>
<comment type="function">
    <text evidence="7">Involved in the heme biosynthesis. Catalyzes the aerobic oxidative decarboxylation of propionate groups of rings A and B of coproporphyrinogen-III to yield the vinyl groups in protoporphyrinogen-IX.</text>
</comment>
<comment type="subunit">
    <text evidence="3 7">Homodimer.</text>
</comment>
<dbReference type="EC" id="1.3.3.3" evidence="7"/>
<dbReference type="OrthoDB" id="9777553at2"/>
<dbReference type="Pfam" id="PF01218">
    <property type="entry name" value="Coprogen_oxidas"/>
    <property type="match status" value="1"/>
</dbReference>
<comment type="similarity">
    <text evidence="2 7">Belongs to the aerobic coproporphyrinogen-III oxidase family.</text>
</comment>
<dbReference type="HAMAP" id="MF_00333">
    <property type="entry name" value="Coprogen_oxidas"/>
    <property type="match status" value="1"/>
</dbReference>
<evidence type="ECO:0000256" key="6">
    <source>
        <dbReference type="ARBA" id="ARBA00023244"/>
    </source>
</evidence>
<protein>
    <recommendedName>
        <fullName evidence="7">Oxygen-dependent coproporphyrinogen-III oxidase</fullName>
        <shortName evidence="7">CPO</shortName>
        <shortName evidence="7">Coprogen oxidase</shortName>
        <shortName evidence="7">Coproporphyrinogenase</shortName>
        <ecNumber evidence="7">1.3.3.3</ecNumber>
    </recommendedName>
</protein>
<reference evidence="8 9" key="1">
    <citation type="submission" date="2006-11" db="EMBL/GenBank/DDBJ databases">
        <authorList>
            <person name="Giovannoni S."/>
            <person name="Vergin K."/>
            <person name="Ferriera S."/>
            <person name="Johnson J."/>
            <person name="Kravitz S."/>
            <person name="Beeson K."/>
            <person name="Sutton G."/>
            <person name="Rogers Y.-H."/>
            <person name="Friedman R."/>
            <person name="Frazier M."/>
            <person name="Venter J.C."/>
        </authorList>
    </citation>
    <scope>NUCLEOTIDE SEQUENCE [LARGE SCALE GENOMIC DNA]</scope>
    <source>
        <strain evidence="8 9">HTCC2181</strain>
    </source>
</reference>
<keyword evidence="7" id="KW-0963">Cytoplasm</keyword>
<keyword evidence="6 7" id="KW-0627">Porphyrin biosynthesis</keyword>
<evidence type="ECO:0000313" key="8">
    <source>
        <dbReference type="EMBL" id="EAV47699.1"/>
    </source>
</evidence>
<comment type="caution">
    <text evidence="7">Lacks conserved residue(s) required for the propagation of feature annotation.</text>
</comment>
<dbReference type="PANTHER" id="PTHR10755:SF0">
    <property type="entry name" value="OXYGEN-DEPENDENT COPROPORPHYRINOGEN-III OXIDASE, MITOCHONDRIAL"/>
    <property type="match status" value="1"/>
</dbReference>
<evidence type="ECO:0000256" key="5">
    <source>
        <dbReference type="ARBA" id="ARBA00023133"/>
    </source>
</evidence>
<dbReference type="InterPro" id="IPR036406">
    <property type="entry name" value="Coprogen_oxidase_aer_sf"/>
</dbReference>
<evidence type="ECO:0000256" key="2">
    <source>
        <dbReference type="ARBA" id="ARBA00010644"/>
    </source>
</evidence>
<dbReference type="InterPro" id="IPR001260">
    <property type="entry name" value="Coprogen_oxidase_aer"/>
</dbReference>
<sequence length="306" mass="35370">MTLSNPVDRELVKQYLIDLQGKVVETIEIVDGTNFLNDTWQRKEGGGGTTCIMEKGNIFERAGVGFSHVIGSKLPKSATDAHPEVANRRWEAMGVSLVFHPDNPFIPTIHMNIRFFIASKDGEEDIWWFGGGMDLTPYYGFLEDVTHFHQTIKNAIDPFGAELYKKFKDQCDDYFYLKHREEPRGVGGIFFDDYNTDSFFGSFELIKAVGDNLLNAYLPIVQKRKKNSFSEKQKDFQLYRRSRYVEFNLLQDRGTLFGIQSKGRVESILMSMPPMVKWSYDWSPDSGSEEEKLYKEFLVRKNWIAN</sequence>
<gene>
    <name evidence="7" type="primary">hemF</name>
    <name evidence="8" type="ORF">MB2181_06460</name>
</gene>
<feature type="active site" description="Proton donor" evidence="7">
    <location>
        <position position="110"/>
    </location>
</feature>
<keyword evidence="5 7" id="KW-0350">Heme biosynthesis</keyword>
<comment type="catalytic activity">
    <reaction evidence="7">
        <text>coproporphyrinogen III + O2 + 2 H(+) = protoporphyrinogen IX + 2 CO2 + 2 H2O</text>
        <dbReference type="Rhea" id="RHEA:18257"/>
        <dbReference type="ChEBI" id="CHEBI:15377"/>
        <dbReference type="ChEBI" id="CHEBI:15378"/>
        <dbReference type="ChEBI" id="CHEBI:15379"/>
        <dbReference type="ChEBI" id="CHEBI:16526"/>
        <dbReference type="ChEBI" id="CHEBI:57307"/>
        <dbReference type="ChEBI" id="CHEBI:57309"/>
        <dbReference type="EC" id="1.3.3.3"/>
    </reaction>
</comment>
<dbReference type="GO" id="GO:0046872">
    <property type="term" value="F:metal ion binding"/>
    <property type="evidence" value="ECO:0007669"/>
    <property type="project" value="UniProtKB-KW"/>
</dbReference>
<dbReference type="PIRSF" id="PIRSF000166">
    <property type="entry name" value="Coproporphyri_ox"/>
    <property type="match status" value="1"/>
</dbReference>
<dbReference type="GO" id="GO:0005737">
    <property type="term" value="C:cytoplasm"/>
    <property type="evidence" value="ECO:0007669"/>
    <property type="project" value="UniProtKB-SubCell"/>
</dbReference>
<keyword evidence="7" id="KW-0479">Metal-binding</keyword>
<dbReference type="GO" id="GO:0042803">
    <property type="term" value="F:protein homodimerization activity"/>
    <property type="evidence" value="ECO:0007669"/>
    <property type="project" value="UniProtKB-UniRule"/>
</dbReference>
<comment type="caution">
    <text evidence="8">The sequence shown here is derived from an EMBL/GenBank/DDBJ whole genome shotgun (WGS) entry which is preliminary data.</text>
</comment>
<feature type="binding site" evidence="7">
    <location>
        <position position="100"/>
    </location>
    <ligand>
        <name>a divalent metal cation</name>
        <dbReference type="ChEBI" id="CHEBI:60240"/>
    </ligand>
</feature>
<dbReference type="GO" id="GO:0004109">
    <property type="term" value="F:coproporphyrinogen oxidase activity"/>
    <property type="evidence" value="ECO:0007669"/>
    <property type="project" value="UniProtKB-UniRule"/>
</dbReference>
<feature type="binding site" evidence="7">
    <location>
        <position position="96"/>
    </location>
    <ligand>
        <name>substrate</name>
    </ligand>
</feature>
<evidence type="ECO:0000256" key="3">
    <source>
        <dbReference type="ARBA" id="ARBA00011738"/>
    </source>
</evidence>